<name>A0A173SMT1_9FIRM</name>
<evidence type="ECO:0000313" key="3">
    <source>
        <dbReference type="Proteomes" id="UP000487649"/>
    </source>
</evidence>
<dbReference type="InterPro" id="IPR005531">
    <property type="entry name" value="Asp23"/>
</dbReference>
<dbReference type="Pfam" id="PF03780">
    <property type="entry name" value="Asp23"/>
    <property type="match status" value="1"/>
</dbReference>
<protein>
    <submittedName>
        <fullName evidence="2">Asp23/Gls24 family envelope stress response protein</fullName>
    </submittedName>
</protein>
<proteinExistence type="inferred from homology"/>
<accession>A0A173SMT1</accession>
<organism evidence="2 3">
    <name type="scientific">Turicibacter sanguinis</name>
    <dbReference type="NCBI Taxonomy" id="154288"/>
    <lineage>
        <taxon>Bacteria</taxon>
        <taxon>Bacillati</taxon>
        <taxon>Bacillota</taxon>
        <taxon>Erysipelotrichia</taxon>
        <taxon>Erysipelotrichales</taxon>
        <taxon>Turicibacteraceae</taxon>
        <taxon>Turicibacter</taxon>
    </lineage>
</organism>
<gene>
    <name evidence="2" type="ORF">GMA92_07080</name>
</gene>
<reference evidence="2 3" key="1">
    <citation type="journal article" date="2019" name="Nat. Med.">
        <title>A library of human gut bacterial isolates paired with longitudinal multiomics data enables mechanistic microbiome research.</title>
        <authorList>
            <person name="Poyet M."/>
            <person name="Groussin M."/>
            <person name="Gibbons S.M."/>
            <person name="Avila-Pacheco J."/>
            <person name="Jiang X."/>
            <person name="Kearney S.M."/>
            <person name="Perrotta A.R."/>
            <person name="Berdy B."/>
            <person name="Zhao S."/>
            <person name="Lieberman T.D."/>
            <person name="Swanson P.K."/>
            <person name="Smith M."/>
            <person name="Roesemann S."/>
            <person name="Alexander J.E."/>
            <person name="Rich S.A."/>
            <person name="Livny J."/>
            <person name="Vlamakis H."/>
            <person name="Clish C."/>
            <person name="Bullock K."/>
            <person name="Deik A."/>
            <person name="Scott J."/>
            <person name="Pierce K.A."/>
            <person name="Xavier R.J."/>
            <person name="Alm E.J."/>
        </authorList>
    </citation>
    <scope>NUCLEOTIDE SEQUENCE [LARGE SCALE GENOMIC DNA]</scope>
    <source>
        <strain evidence="2 3">BIOML-A198</strain>
    </source>
</reference>
<dbReference type="OrthoDB" id="9793465at2"/>
<dbReference type="Proteomes" id="UP000487649">
    <property type="component" value="Unassembled WGS sequence"/>
</dbReference>
<dbReference type="AlphaFoldDB" id="A0A173SMT1"/>
<dbReference type="RefSeq" id="WP_006785564.1">
    <property type="nucleotide sequence ID" value="NZ_CABJBH010000004.1"/>
</dbReference>
<dbReference type="PANTHER" id="PTHR34297">
    <property type="entry name" value="HYPOTHETICAL CYTOSOLIC PROTEIN-RELATED"/>
    <property type="match status" value="1"/>
</dbReference>
<comment type="similarity">
    <text evidence="1">Belongs to the asp23 family.</text>
</comment>
<dbReference type="PANTHER" id="PTHR34297:SF1">
    <property type="entry name" value="ASP23_GLS24 FAMILY ENVELOPE STRESS RESPONSE PROTEIN"/>
    <property type="match status" value="1"/>
</dbReference>
<sequence length="123" mass="13994">MAVSKYYRIDEPNQEIGSIEIHSQVFEVIAHNATAEIEGVSKMFESISQSIADTFNSKKHRNGVEVEFDESGLTIDVYVSIKAGYTINEVAEKIQKNIHQMIYHMTSVKTHEIYVHVVSIDFD</sequence>
<dbReference type="GeneID" id="60059578"/>
<evidence type="ECO:0000313" key="2">
    <source>
        <dbReference type="EMBL" id="MTK21182.1"/>
    </source>
</evidence>
<evidence type="ECO:0000256" key="1">
    <source>
        <dbReference type="ARBA" id="ARBA00005721"/>
    </source>
</evidence>
<dbReference type="EMBL" id="WMQE01000013">
    <property type="protein sequence ID" value="MTK21182.1"/>
    <property type="molecule type" value="Genomic_DNA"/>
</dbReference>
<comment type="caution">
    <text evidence="2">The sequence shown here is derived from an EMBL/GenBank/DDBJ whole genome shotgun (WGS) entry which is preliminary data.</text>
</comment>